<feature type="compositionally biased region" description="Polar residues" evidence="1">
    <location>
        <begin position="486"/>
        <end position="497"/>
    </location>
</feature>
<feature type="compositionally biased region" description="Basic and acidic residues" evidence="1">
    <location>
        <begin position="373"/>
        <end position="386"/>
    </location>
</feature>
<sequence length="497" mass="54940">MTMGSCVSQCLQSSLHRYATSQHSEASQLIPDYSTGKVQPVSVTAEEIDATLEILKEQITKSQAVLAYLSRRETLQTELRSRRKTALERLGFSEEGAGPRQCWSNSENAEFGTRPSAVSTNLAPRNSHHLAFSCPILPHDSSLSAKSTQTESLASSFKDSFRTEMSLPSKPWQKEIQTDIQADKSHRYLHVPTLEFSQSSMKKEGNISPLSPFFYRNRSFSFISAINEGSALMANPEELECLVKAQSLTVEGNDVLWFRHPKQSIGTSTKDASYDTRSCSPHNLEKSGKQPAENIVCSQQPQCVNSTRVIKNSRSNISKSQTKHNEKKNTSSENIKNIPPPTSTAPKEHSATFSLVSSSTGICRALVHCASSKKTEENKEENHADKILPPPYREAPRTLGQDISKSSSSPRDTSPDGITTYDIQSNIPLSQRSRRRSLERQCSIPTDLATAFPRLLMLAAVSEQSEQLSSCEESDTQETGPDETGFPSNSTSKTEKR</sequence>
<feature type="region of interest" description="Disordered" evidence="1">
    <location>
        <begin position="462"/>
        <end position="497"/>
    </location>
</feature>
<accession>A0ABM1TCQ2</accession>
<evidence type="ECO:0000313" key="3">
    <source>
        <dbReference type="RefSeq" id="XP_022253658.1"/>
    </source>
</evidence>
<evidence type="ECO:0000256" key="1">
    <source>
        <dbReference type="SAM" id="MobiDB-lite"/>
    </source>
</evidence>
<name>A0ABM1TCQ2_LIMPO</name>
<feature type="region of interest" description="Disordered" evidence="1">
    <location>
        <begin position="372"/>
        <end position="440"/>
    </location>
</feature>
<proteinExistence type="predicted"/>
<dbReference type="GeneID" id="111088283"/>
<feature type="compositionally biased region" description="Low complexity" evidence="1">
    <location>
        <begin position="462"/>
        <end position="471"/>
    </location>
</feature>
<gene>
    <name evidence="3" type="primary">LOC111088283</name>
</gene>
<keyword evidence="2" id="KW-1185">Reference proteome</keyword>
<feature type="compositionally biased region" description="Polar residues" evidence="1">
    <location>
        <begin position="308"/>
        <end position="320"/>
    </location>
</feature>
<feature type="compositionally biased region" description="Polar residues" evidence="1">
    <location>
        <begin position="266"/>
        <end position="281"/>
    </location>
</feature>
<reference evidence="3" key="1">
    <citation type="submission" date="2025-08" db="UniProtKB">
        <authorList>
            <consortium name="RefSeq"/>
        </authorList>
    </citation>
    <scope>IDENTIFICATION</scope>
    <source>
        <tissue evidence="3">Muscle</tissue>
    </source>
</reference>
<feature type="region of interest" description="Disordered" evidence="1">
    <location>
        <begin position="308"/>
        <end position="351"/>
    </location>
</feature>
<dbReference type="RefSeq" id="XP_022253658.1">
    <property type="nucleotide sequence ID" value="XM_022397950.1"/>
</dbReference>
<dbReference type="Proteomes" id="UP000694941">
    <property type="component" value="Unplaced"/>
</dbReference>
<protein>
    <submittedName>
        <fullName evidence="3">Uncharacterized protein LOC111088283</fullName>
    </submittedName>
</protein>
<evidence type="ECO:0000313" key="2">
    <source>
        <dbReference type="Proteomes" id="UP000694941"/>
    </source>
</evidence>
<organism evidence="2 3">
    <name type="scientific">Limulus polyphemus</name>
    <name type="common">Atlantic horseshoe crab</name>
    <dbReference type="NCBI Taxonomy" id="6850"/>
    <lineage>
        <taxon>Eukaryota</taxon>
        <taxon>Metazoa</taxon>
        <taxon>Ecdysozoa</taxon>
        <taxon>Arthropoda</taxon>
        <taxon>Chelicerata</taxon>
        <taxon>Merostomata</taxon>
        <taxon>Xiphosura</taxon>
        <taxon>Limulidae</taxon>
        <taxon>Limulus</taxon>
    </lineage>
</organism>
<feature type="region of interest" description="Disordered" evidence="1">
    <location>
        <begin position="266"/>
        <end position="292"/>
    </location>
</feature>